<feature type="region of interest" description="Disordered" evidence="1">
    <location>
        <begin position="1"/>
        <end position="100"/>
    </location>
</feature>
<protein>
    <submittedName>
        <fullName evidence="2">Uncharacterized protein</fullName>
    </submittedName>
</protein>
<reference evidence="2" key="1">
    <citation type="journal article" date="2019" name="Sci. Rep.">
        <title>Draft genome of Tanacetum cinerariifolium, the natural source of mosquito coil.</title>
        <authorList>
            <person name="Yamashiro T."/>
            <person name="Shiraishi A."/>
            <person name="Satake H."/>
            <person name="Nakayama K."/>
        </authorList>
    </citation>
    <scope>NUCLEOTIDE SEQUENCE</scope>
</reference>
<name>A0A699X645_TANCI</name>
<dbReference type="EMBL" id="BKCJ011800215">
    <property type="protein sequence ID" value="GFD53930.1"/>
    <property type="molecule type" value="Genomic_DNA"/>
</dbReference>
<feature type="compositionally biased region" description="Basic and acidic residues" evidence="1">
    <location>
        <begin position="20"/>
        <end position="47"/>
    </location>
</feature>
<dbReference type="AlphaFoldDB" id="A0A699X645"/>
<comment type="caution">
    <text evidence="2">The sequence shown here is derived from an EMBL/GenBank/DDBJ whole genome shotgun (WGS) entry which is preliminary data.</text>
</comment>
<feature type="non-terminal residue" evidence="2">
    <location>
        <position position="100"/>
    </location>
</feature>
<feature type="compositionally biased region" description="Basic and acidic residues" evidence="1">
    <location>
        <begin position="65"/>
        <end position="100"/>
    </location>
</feature>
<sequence>SPFPQSPLKSSSQLEEEQTKEDKGKQSISSKDDKGESTKSDSDDENTRLVAGSLAESSKKKKLRKSDYVTKSGDHVHLTKEQIDSQKKIEEEANAEEAKQ</sequence>
<evidence type="ECO:0000256" key="1">
    <source>
        <dbReference type="SAM" id="MobiDB-lite"/>
    </source>
</evidence>
<feature type="non-terminal residue" evidence="2">
    <location>
        <position position="1"/>
    </location>
</feature>
<accession>A0A699X645</accession>
<proteinExistence type="predicted"/>
<evidence type="ECO:0000313" key="2">
    <source>
        <dbReference type="EMBL" id="GFD53930.1"/>
    </source>
</evidence>
<organism evidence="2">
    <name type="scientific">Tanacetum cinerariifolium</name>
    <name type="common">Dalmatian daisy</name>
    <name type="synonym">Chrysanthemum cinerariifolium</name>
    <dbReference type="NCBI Taxonomy" id="118510"/>
    <lineage>
        <taxon>Eukaryota</taxon>
        <taxon>Viridiplantae</taxon>
        <taxon>Streptophyta</taxon>
        <taxon>Embryophyta</taxon>
        <taxon>Tracheophyta</taxon>
        <taxon>Spermatophyta</taxon>
        <taxon>Magnoliopsida</taxon>
        <taxon>eudicotyledons</taxon>
        <taxon>Gunneridae</taxon>
        <taxon>Pentapetalae</taxon>
        <taxon>asterids</taxon>
        <taxon>campanulids</taxon>
        <taxon>Asterales</taxon>
        <taxon>Asteraceae</taxon>
        <taxon>Asteroideae</taxon>
        <taxon>Anthemideae</taxon>
        <taxon>Anthemidinae</taxon>
        <taxon>Tanacetum</taxon>
    </lineage>
</organism>
<gene>
    <name evidence="2" type="ORF">Tci_925899</name>
</gene>